<organism evidence="1 2">
    <name type="scientific">Agrobacterium phage 7-7-1</name>
    <dbReference type="NCBI Taxonomy" id="1161931"/>
    <lineage>
        <taxon>Viruses</taxon>
        <taxon>Duplodnaviria</taxon>
        <taxon>Heunggongvirae</taxon>
        <taxon>Uroviricota</taxon>
        <taxon>Caudoviricetes</taxon>
        <taxon>Schmittlotzvirus</taxon>
        <taxon>Schmittlotzvirus sv771</taxon>
    </lineage>
</organism>
<dbReference type="SMR" id="J7FAR4"/>
<dbReference type="EMBL" id="JQ312117">
    <property type="protein sequence ID" value="AFH19768.1"/>
    <property type="molecule type" value="Genomic_DNA"/>
</dbReference>
<dbReference type="KEGG" id="vg:14012023"/>
<sequence>MSKVSFSLPQHLTDDLLQRLQRAQVKEDEEFAKALAVARSAGVKVISRLDRNNPLYVDKRTRQPVGGIELNRRLARL</sequence>
<keyword evidence="2" id="KW-1185">Reference proteome</keyword>
<evidence type="ECO:0000313" key="1">
    <source>
        <dbReference type="EMBL" id="AFH19768.1"/>
    </source>
</evidence>
<protein>
    <submittedName>
        <fullName evidence="1">Uncharacterized protein</fullName>
    </submittedName>
</protein>
<name>J7FAR4_9CAUD</name>
<evidence type="ECO:0000313" key="2">
    <source>
        <dbReference type="Proteomes" id="UP000003754"/>
    </source>
</evidence>
<dbReference type="RefSeq" id="YP_007006526.1">
    <property type="nucleotide sequence ID" value="NC_019519.1"/>
</dbReference>
<accession>J7FAR4</accession>
<proteinExistence type="predicted"/>
<gene>
    <name evidence="1" type="ORF">7-7-1_00070</name>
</gene>
<reference evidence="1 2" key="1">
    <citation type="submission" date="2011-12" db="EMBL/GenBank/DDBJ databases">
        <title>The genome sequence of the flagella-specific Agrobacterium bacteriophage 7-7-1.</title>
        <authorList>
            <person name="Schmitt R."/>
            <person name="Van den Bossche A."/>
            <person name="Lavigne R."/>
            <person name="Kropinski A.M."/>
        </authorList>
    </citation>
    <scope>NUCLEOTIDE SEQUENCE [LARGE SCALE GENOMIC DNA]</scope>
</reference>
<dbReference type="Proteomes" id="UP000003754">
    <property type="component" value="Segment"/>
</dbReference>
<dbReference type="GeneID" id="14012023"/>